<dbReference type="Proteomes" id="UP000005446">
    <property type="component" value="Unassembled WGS sequence"/>
</dbReference>
<dbReference type="GO" id="GO:0005576">
    <property type="term" value="C:extracellular region"/>
    <property type="evidence" value="ECO:0007669"/>
    <property type="project" value="UniProtKB-SubCell"/>
</dbReference>
<comment type="function">
    <text evidence="11">Involved in maceration and soft-rotting of plant tissue.</text>
</comment>
<evidence type="ECO:0000313" key="15">
    <source>
        <dbReference type="EMBL" id="EHL03701.1"/>
    </source>
</evidence>
<organism evidence="15 16">
    <name type="scientific">Glarea lozoyensis (strain ATCC 74030 / MF5533)</name>
    <dbReference type="NCBI Taxonomy" id="1104152"/>
    <lineage>
        <taxon>Eukaryota</taxon>
        <taxon>Fungi</taxon>
        <taxon>Dikarya</taxon>
        <taxon>Ascomycota</taxon>
        <taxon>Pezizomycotina</taxon>
        <taxon>Leotiomycetes</taxon>
        <taxon>Helotiales</taxon>
        <taxon>Helotiaceae</taxon>
        <taxon>Glarea</taxon>
    </lineage>
</organism>
<dbReference type="FunFam" id="2.160.20.10:FF:000014">
    <property type="entry name" value="Pectinesterase"/>
    <property type="match status" value="1"/>
</dbReference>
<dbReference type="Pfam" id="PF06916">
    <property type="entry name" value="FAM210A-B_dom"/>
    <property type="match status" value="1"/>
</dbReference>
<dbReference type="PANTHER" id="PTHR31321:SF127">
    <property type="entry name" value="PECTINESTERASE"/>
    <property type="match status" value="1"/>
</dbReference>
<dbReference type="PROSITE" id="PS00503">
    <property type="entry name" value="PECTINESTERASE_2"/>
    <property type="match status" value="1"/>
</dbReference>
<dbReference type="Pfam" id="PF01095">
    <property type="entry name" value="Pectinesterase"/>
    <property type="match status" value="1"/>
</dbReference>
<evidence type="ECO:0000256" key="12">
    <source>
        <dbReference type="SAM" id="MobiDB-lite"/>
    </source>
</evidence>
<evidence type="ECO:0000256" key="2">
    <source>
        <dbReference type="ARBA" id="ARBA00005184"/>
    </source>
</evidence>
<evidence type="ECO:0000259" key="14">
    <source>
        <dbReference type="Pfam" id="PF06916"/>
    </source>
</evidence>
<evidence type="ECO:0000256" key="4">
    <source>
        <dbReference type="ARBA" id="ARBA00013229"/>
    </source>
</evidence>
<dbReference type="AlphaFoldDB" id="H0ED47"/>
<feature type="domain" description="Pectinesterase catalytic" evidence="13">
    <location>
        <begin position="93"/>
        <end position="355"/>
    </location>
</feature>
<proteinExistence type="inferred from homology"/>
<evidence type="ECO:0000313" key="16">
    <source>
        <dbReference type="Proteomes" id="UP000005446"/>
    </source>
</evidence>
<gene>
    <name evidence="15" type="ORF">M7I_0347</name>
</gene>
<dbReference type="InterPro" id="IPR000070">
    <property type="entry name" value="Pectinesterase_cat"/>
</dbReference>
<feature type="compositionally biased region" description="Basic residues" evidence="12">
    <location>
        <begin position="520"/>
        <end position="529"/>
    </location>
</feature>
<evidence type="ECO:0000259" key="13">
    <source>
        <dbReference type="Pfam" id="PF01095"/>
    </source>
</evidence>
<dbReference type="SUPFAM" id="SSF51126">
    <property type="entry name" value="Pectin lyase-like"/>
    <property type="match status" value="1"/>
</dbReference>
<keyword evidence="7 11" id="KW-0378">Hydrolase</keyword>
<comment type="pathway">
    <text evidence="2 11">Glycan metabolism; pectin degradation; 2-dehydro-3-deoxy-D-gluconate from pectin: step 1/5.</text>
</comment>
<feature type="domain" description="DUF1279" evidence="14">
    <location>
        <begin position="443"/>
        <end position="480"/>
    </location>
</feature>
<evidence type="ECO:0000256" key="3">
    <source>
        <dbReference type="ARBA" id="ARBA00008891"/>
    </source>
</evidence>
<evidence type="ECO:0000256" key="11">
    <source>
        <dbReference type="RuleBase" id="RU000589"/>
    </source>
</evidence>
<comment type="subcellular location">
    <subcellularLocation>
        <location evidence="1 11">Secreted</location>
    </subcellularLocation>
</comment>
<reference evidence="15 16" key="1">
    <citation type="journal article" date="2012" name="Eukaryot. Cell">
        <title>Genome sequence of the fungus Glarea lozoyensis: the first genome sequence of a species from the Helotiaceae family.</title>
        <authorList>
            <person name="Youssar L."/>
            <person name="Gruening B.A."/>
            <person name="Erxleben A."/>
            <person name="Guenther S."/>
            <person name="Huettel W."/>
        </authorList>
    </citation>
    <scope>NUCLEOTIDE SEQUENCE [LARGE SCALE GENOMIC DNA]</scope>
    <source>
        <strain evidence="16">ATCC 74030 / MF5533</strain>
    </source>
</reference>
<dbReference type="Gene3D" id="2.160.20.10">
    <property type="entry name" value="Single-stranded right-handed beta-helix, Pectin lyase-like"/>
    <property type="match status" value="1"/>
</dbReference>
<comment type="similarity">
    <text evidence="3">Belongs to the pectinesterase family.</text>
</comment>
<dbReference type="OrthoDB" id="2019149at2759"/>
<dbReference type="EC" id="3.1.1.11" evidence="4 11"/>
<keyword evidence="8 11" id="KW-0063">Aspartyl esterase</keyword>
<dbReference type="GO" id="GO:0030599">
    <property type="term" value="F:pectinesterase activity"/>
    <property type="evidence" value="ECO:0007669"/>
    <property type="project" value="UniProtKB-UniRule"/>
</dbReference>
<keyword evidence="11" id="KW-0961">Cell wall biogenesis/degradation</keyword>
<evidence type="ECO:0000256" key="10">
    <source>
        <dbReference type="PROSITE-ProRule" id="PRU10040"/>
    </source>
</evidence>
<evidence type="ECO:0000256" key="9">
    <source>
        <dbReference type="ARBA" id="ARBA00047928"/>
    </source>
</evidence>
<evidence type="ECO:0000256" key="5">
    <source>
        <dbReference type="ARBA" id="ARBA00022525"/>
    </source>
</evidence>
<feature type="active site" evidence="10">
    <location>
        <position position="241"/>
    </location>
</feature>
<dbReference type="InParanoid" id="H0ED47"/>
<name>H0ED47_GLAL7</name>
<accession>H0ED47</accession>
<dbReference type="PANTHER" id="PTHR31321">
    <property type="entry name" value="ACYL-COA THIOESTER HYDROLASE YBHC-RELATED"/>
    <property type="match status" value="1"/>
</dbReference>
<protein>
    <recommendedName>
        <fullName evidence="4 11">Pectinesterase</fullName>
        <ecNumber evidence="4 11">3.1.1.11</ecNumber>
    </recommendedName>
</protein>
<evidence type="ECO:0000256" key="6">
    <source>
        <dbReference type="ARBA" id="ARBA00022729"/>
    </source>
</evidence>
<keyword evidence="5 11" id="KW-0964">Secreted</keyword>
<dbReference type="InterPro" id="IPR033131">
    <property type="entry name" value="Pectinesterase_Asp_AS"/>
</dbReference>
<keyword evidence="6" id="KW-0732">Signal</keyword>
<dbReference type="GO" id="GO:0042545">
    <property type="term" value="P:cell wall modification"/>
    <property type="evidence" value="ECO:0007669"/>
    <property type="project" value="UniProtKB-UniRule"/>
</dbReference>
<sequence>MGGSGNEGDERDEIRGNPPDRLSDPFTAFEGSQETTFIATSGAVSLRHEQAAKVFPRSFRNKLLDKLFLATRDELNPASRTTAPSGAITVGSGGKFTTIQAAINSLSTTSTTAQSLFILAGTYNEQVIIPARKAVLSIYGYTKDTTSYTGNVVNIQHSSSLLSGAANDQATGTVQNNAASTKFYNINIKNTYGKGSQAIALAAYGDQQGYYGVGLYGYQDTLLANTGNQVYAKCYIEGAVDFIFGQHARIWIDSSAIAVSASGGAITANGRATADDVSYYVINKSTVAGTSSSVTSGSVYLGRPWTQYARVCFQNTSLGAIINKAGWEVWSTSEARTGNVLFEEYNNSGTGASGTRASFATKRSTALSISTLLGSTYTSWVDTTYLGDWEEAIVSNVKKVIPDTVKDKWHEFRSYMKKTEKDVTGDDSINETVEMAGWGVEEAEAKNKKDASLATQLALAYAIHKSFIFIRVPLTAAVTPKVVNTLRGWGWDIGKRTTKEAKAMKRASFPKKIKAERPWNRNRKRGNGS</sequence>
<dbReference type="InterPro" id="IPR011050">
    <property type="entry name" value="Pectin_lyase_fold/virulence"/>
</dbReference>
<dbReference type="GO" id="GO:0045490">
    <property type="term" value="P:pectin catabolic process"/>
    <property type="evidence" value="ECO:0007669"/>
    <property type="project" value="UniProtKB-UniRule"/>
</dbReference>
<evidence type="ECO:0000256" key="1">
    <source>
        <dbReference type="ARBA" id="ARBA00004613"/>
    </source>
</evidence>
<comment type="caution">
    <text evidence="15">The sequence shown here is derived from an EMBL/GenBank/DDBJ whole genome shotgun (WGS) entry which is preliminary data.</text>
</comment>
<comment type="catalytic activity">
    <reaction evidence="9 11">
        <text>[(1-&gt;4)-alpha-D-galacturonosyl methyl ester](n) + n H2O = [(1-&gt;4)-alpha-D-galacturonosyl](n) + n methanol + n H(+)</text>
        <dbReference type="Rhea" id="RHEA:22380"/>
        <dbReference type="Rhea" id="RHEA-COMP:14570"/>
        <dbReference type="Rhea" id="RHEA-COMP:14573"/>
        <dbReference type="ChEBI" id="CHEBI:15377"/>
        <dbReference type="ChEBI" id="CHEBI:15378"/>
        <dbReference type="ChEBI" id="CHEBI:17790"/>
        <dbReference type="ChEBI" id="CHEBI:140522"/>
        <dbReference type="ChEBI" id="CHEBI:140523"/>
        <dbReference type="EC" id="3.1.1.11"/>
    </reaction>
</comment>
<dbReference type="InterPro" id="IPR012334">
    <property type="entry name" value="Pectin_lyas_fold"/>
</dbReference>
<feature type="region of interest" description="Disordered" evidence="12">
    <location>
        <begin position="504"/>
        <end position="529"/>
    </location>
</feature>
<evidence type="ECO:0000256" key="7">
    <source>
        <dbReference type="ARBA" id="ARBA00022801"/>
    </source>
</evidence>
<keyword evidence="16" id="KW-1185">Reference proteome</keyword>
<dbReference type="HOGENOM" id="CLU_514876_0_0_1"/>
<feature type="region of interest" description="Disordered" evidence="12">
    <location>
        <begin position="1"/>
        <end position="24"/>
    </location>
</feature>
<dbReference type="EMBL" id="AGUE01000006">
    <property type="protein sequence ID" value="EHL03701.1"/>
    <property type="molecule type" value="Genomic_DNA"/>
</dbReference>
<dbReference type="InterPro" id="IPR009688">
    <property type="entry name" value="FAM210A/B-like_dom"/>
</dbReference>
<evidence type="ECO:0000256" key="8">
    <source>
        <dbReference type="ARBA" id="ARBA00023085"/>
    </source>
</evidence>
<dbReference type="UniPathway" id="UPA00545">
    <property type="reaction ID" value="UER00823"/>
</dbReference>